<dbReference type="Gene3D" id="3.30.70.3370">
    <property type="match status" value="1"/>
</dbReference>
<protein>
    <recommendedName>
        <fullName evidence="4">30S ribosomal protein S24e</fullName>
    </recommendedName>
</protein>
<evidence type="ECO:0000256" key="2">
    <source>
        <dbReference type="ARBA" id="ARBA00023274"/>
    </source>
</evidence>
<proteinExistence type="predicted"/>
<dbReference type="Pfam" id="PF01282">
    <property type="entry name" value="Ribosomal_S24e"/>
    <property type="match status" value="1"/>
</dbReference>
<dbReference type="EMBL" id="BARW01033657">
    <property type="protein sequence ID" value="GAJ12098.1"/>
    <property type="molecule type" value="Genomic_DNA"/>
</dbReference>
<sequence>MENFKILEEKENPLFNRREIKFSISAEITPSHQEVEDFISKKFSTQVEAIKIKGIHGSFGSKTFAINANIYKTREDLEKTEPKQKEKVKPE</sequence>
<dbReference type="InterPro" id="IPR001976">
    <property type="entry name" value="Ribosomal_eS24"/>
</dbReference>
<dbReference type="GO" id="GO:1990904">
    <property type="term" value="C:ribonucleoprotein complex"/>
    <property type="evidence" value="ECO:0007669"/>
    <property type="project" value="UniProtKB-KW"/>
</dbReference>
<dbReference type="SUPFAM" id="SSF54189">
    <property type="entry name" value="Ribosomal proteins S24e, L23 and L15e"/>
    <property type="match status" value="1"/>
</dbReference>
<organism evidence="3">
    <name type="scientific">marine sediment metagenome</name>
    <dbReference type="NCBI Taxonomy" id="412755"/>
    <lineage>
        <taxon>unclassified sequences</taxon>
        <taxon>metagenomes</taxon>
        <taxon>ecological metagenomes</taxon>
    </lineage>
</organism>
<name>X1U3G5_9ZZZZ</name>
<dbReference type="InterPro" id="IPR053709">
    <property type="entry name" value="eRP_eS24_sf"/>
</dbReference>
<dbReference type="GO" id="GO:0005840">
    <property type="term" value="C:ribosome"/>
    <property type="evidence" value="ECO:0007669"/>
    <property type="project" value="UniProtKB-KW"/>
</dbReference>
<dbReference type="GO" id="GO:0003735">
    <property type="term" value="F:structural constituent of ribosome"/>
    <property type="evidence" value="ECO:0007669"/>
    <property type="project" value="InterPro"/>
</dbReference>
<dbReference type="GO" id="GO:0006412">
    <property type="term" value="P:translation"/>
    <property type="evidence" value="ECO:0007669"/>
    <property type="project" value="InterPro"/>
</dbReference>
<evidence type="ECO:0000313" key="3">
    <source>
        <dbReference type="EMBL" id="GAJ12098.1"/>
    </source>
</evidence>
<comment type="caution">
    <text evidence="3">The sequence shown here is derived from an EMBL/GenBank/DDBJ whole genome shotgun (WGS) entry which is preliminary data.</text>
</comment>
<dbReference type="InterPro" id="IPR012678">
    <property type="entry name" value="Ribosomal_uL23/eL15/eS24_sf"/>
</dbReference>
<gene>
    <name evidence="3" type="ORF">S12H4_52956</name>
</gene>
<keyword evidence="1" id="KW-0689">Ribosomal protein</keyword>
<keyword evidence="2" id="KW-0687">Ribonucleoprotein</keyword>
<dbReference type="AlphaFoldDB" id="X1U3G5"/>
<evidence type="ECO:0000256" key="1">
    <source>
        <dbReference type="ARBA" id="ARBA00022980"/>
    </source>
</evidence>
<reference evidence="3" key="1">
    <citation type="journal article" date="2014" name="Front. Microbiol.">
        <title>High frequency of phylogenetically diverse reductive dehalogenase-homologous genes in deep subseafloor sedimentary metagenomes.</title>
        <authorList>
            <person name="Kawai M."/>
            <person name="Futagami T."/>
            <person name="Toyoda A."/>
            <person name="Takaki Y."/>
            <person name="Nishi S."/>
            <person name="Hori S."/>
            <person name="Arai W."/>
            <person name="Tsubouchi T."/>
            <person name="Morono Y."/>
            <person name="Uchiyama I."/>
            <person name="Ito T."/>
            <person name="Fujiyama A."/>
            <person name="Inagaki F."/>
            <person name="Takami H."/>
        </authorList>
    </citation>
    <scope>NUCLEOTIDE SEQUENCE</scope>
    <source>
        <strain evidence="3">Expedition CK06-06</strain>
    </source>
</reference>
<accession>X1U3G5</accession>
<feature type="non-terminal residue" evidence="3">
    <location>
        <position position="91"/>
    </location>
</feature>
<evidence type="ECO:0008006" key="4">
    <source>
        <dbReference type="Google" id="ProtNLM"/>
    </source>
</evidence>